<reference evidence="1 2" key="1">
    <citation type="submission" date="2020-08" db="EMBL/GenBank/DDBJ databases">
        <title>Genomic Encyclopedia of Type Strains, Phase IV (KMG-IV): sequencing the most valuable type-strain genomes for metagenomic binning, comparative biology and taxonomic classification.</title>
        <authorList>
            <person name="Goeker M."/>
        </authorList>
    </citation>
    <scope>NUCLEOTIDE SEQUENCE [LARGE SCALE GENOMIC DNA]</scope>
    <source>
        <strain evidence="1 2">DSM 27165</strain>
    </source>
</reference>
<keyword evidence="2" id="KW-1185">Reference proteome</keyword>
<evidence type="ECO:0000313" key="1">
    <source>
        <dbReference type="EMBL" id="MBB5020578.1"/>
    </source>
</evidence>
<dbReference type="Proteomes" id="UP000575898">
    <property type="component" value="Unassembled WGS sequence"/>
</dbReference>
<proteinExistence type="predicted"/>
<dbReference type="EMBL" id="JACHHY010000047">
    <property type="protein sequence ID" value="MBB5020578.1"/>
    <property type="molecule type" value="Genomic_DNA"/>
</dbReference>
<gene>
    <name evidence="1" type="ORF">HNQ59_003899</name>
</gene>
<comment type="caution">
    <text evidence="1">The sequence shown here is derived from an EMBL/GenBank/DDBJ whole genome shotgun (WGS) entry which is preliminary data.</text>
</comment>
<accession>A0A840MPL2</accession>
<protein>
    <submittedName>
        <fullName evidence="1">Uncharacterized protein</fullName>
    </submittedName>
</protein>
<organism evidence="1 2">
    <name type="scientific">Chitinivorax tropicus</name>
    <dbReference type="NCBI Taxonomy" id="714531"/>
    <lineage>
        <taxon>Bacteria</taxon>
        <taxon>Pseudomonadati</taxon>
        <taxon>Pseudomonadota</taxon>
        <taxon>Betaproteobacteria</taxon>
        <taxon>Chitinivorax</taxon>
    </lineage>
</organism>
<sequence length="41" mass="4954">MQFKAVSHPLPEEQRVVREVLESLIIKYQVRRWDSQRTTAQ</sequence>
<evidence type="ECO:0000313" key="2">
    <source>
        <dbReference type="Proteomes" id="UP000575898"/>
    </source>
</evidence>
<name>A0A840MPL2_9PROT</name>
<dbReference type="AlphaFoldDB" id="A0A840MPL2"/>